<keyword evidence="4" id="KW-0472">Membrane</keyword>
<feature type="domain" description="Histidine kinase" evidence="6">
    <location>
        <begin position="163"/>
        <end position="371"/>
    </location>
</feature>
<dbReference type="Proteomes" id="UP000660262">
    <property type="component" value="Unassembled WGS sequence"/>
</dbReference>
<keyword evidence="10" id="KW-1185">Reference proteome</keyword>
<dbReference type="InterPro" id="IPR001789">
    <property type="entry name" value="Sig_transdc_resp-reg_receiver"/>
</dbReference>
<feature type="compositionally biased region" description="Low complexity" evidence="3">
    <location>
        <begin position="682"/>
        <end position="696"/>
    </location>
</feature>
<dbReference type="SUPFAM" id="SSF55874">
    <property type="entry name" value="ATPase domain of HSP90 chaperone/DNA topoisomerase II/histidine kinase"/>
    <property type="match status" value="1"/>
</dbReference>
<dbReference type="SUPFAM" id="SSF55073">
    <property type="entry name" value="Nucleotide cyclase"/>
    <property type="match status" value="1"/>
</dbReference>
<feature type="domain" description="Guanylate cyclase" evidence="8">
    <location>
        <begin position="885"/>
        <end position="1025"/>
    </location>
</feature>
<feature type="compositionally biased region" description="Basic and acidic residues" evidence="3">
    <location>
        <begin position="804"/>
        <end position="827"/>
    </location>
</feature>
<dbReference type="PROSITE" id="PS50125">
    <property type="entry name" value="GUANYLATE_CYCLASE_2"/>
    <property type="match status" value="1"/>
</dbReference>
<feature type="region of interest" description="Disordered" evidence="3">
    <location>
        <begin position="665"/>
        <end position="702"/>
    </location>
</feature>
<evidence type="ECO:0000259" key="8">
    <source>
        <dbReference type="PROSITE" id="PS50125"/>
    </source>
</evidence>
<evidence type="ECO:0000256" key="3">
    <source>
        <dbReference type="SAM" id="MobiDB-lite"/>
    </source>
</evidence>
<dbReference type="Pfam" id="PF00072">
    <property type="entry name" value="Response_reg"/>
    <property type="match status" value="2"/>
</dbReference>
<feature type="modified residue" description="4-aspartylphosphate" evidence="2">
    <location>
        <position position="590"/>
    </location>
</feature>
<dbReference type="SMART" id="SM00387">
    <property type="entry name" value="HATPase_c"/>
    <property type="match status" value="1"/>
</dbReference>
<name>A0A830I5U4_9CHLO</name>
<organism evidence="9 10">
    <name type="scientific">Pycnococcus provasolii</name>
    <dbReference type="NCBI Taxonomy" id="41880"/>
    <lineage>
        <taxon>Eukaryota</taxon>
        <taxon>Viridiplantae</taxon>
        <taxon>Chlorophyta</taxon>
        <taxon>Pseudoscourfieldiophyceae</taxon>
        <taxon>Pseudoscourfieldiales</taxon>
        <taxon>Pycnococcaceae</taxon>
        <taxon>Pycnococcus</taxon>
    </lineage>
</organism>
<feature type="region of interest" description="Disordered" evidence="3">
    <location>
        <begin position="381"/>
        <end position="409"/>
    </location>
</feature>
<feature type="compositionally biased region" description="Low complexity" evidence="3">
    <location>
        <begin position="395"/>
        <end position="408"/>
    </location>
</feature>
<dbReference type="AlphaFoldDB" id="A0A830I5U4"/>
<proteinExistence type="predicted"/>
<feature type="signal peptide" evidence="5">
    <location>
        <begin position="1"/>
        <end position="18"/>
    </location>
</feature>
<evidence type="ECO:0000256" key="1">
    <source>
        <dbReference type="ARBA" id="ARBA00022553"/>
    </source>
</evidence>
<keyword evidence="5" id="KW-0732">Signal</keyword>
<feature type="transmembrane region" description="Helical" evidence="4">
    <location>
        <begin position="31"/>
        <end position="51"/>
    </location>
</feature>
<dbReference type="InterPro" id="IPR003594">
    <property type="entry name" value="HATPase_dom"/>
</dbReference>
<dbReference type="Gene3D" id="3.30.565.10">
    <property type="entry name" value="Histidine kinase-like ATPase, C-terminal domain"/>
    <property type="match status" value="1"/>
</dbReference>
<protein>
    <recommendedName>
        <fullName evidence="11">Adenylate cyclase</fullName>
    </recommendedName>
</protein>
<evidence type="ECO:0008006" key="11">
    <source>
        <dbReference type="Google" id="ProtNLM"/>
    </source>
</evidence>
<reference evidence="9" key="1">
    <citation type="submission" date="2020-10" db="EMBL/GenBank/DDBJ databases">
        <title>Unveiling of a novel bifunctional photoreceptor, Dualchrome1, isolated from a cosmopolitan green alga.</title>
        <authorList>
            <person name="Suzuki S."/>
            <person name="Kawachi M."/>
        </authorList>
    </citation>
    <scope>NUCLEOTIDE SEQUENCE</scope>
    <source>
        <strain evidence="9">NIES 2893</strain>
    </source>
</reference>
<dbReference type="SUPFAM" id="SSF52172">
    <property type="entry name" value="CheY-like"/>
    <property type="match status" value="2"/>
</dbReference>
<keyword evidence="4" id="KW-0812">Transmembrane</keyword>
<dbReference type="OrthoDB" id="21225at2759"/>
<keyword evidence="4" id="KW-1133">Transmembrane helix</keyword>
<accession>A0A830I5U4</accession>
<dbReference type="Gene3D" id="3.40.50.2300">
    <property type="match status" value="2"/>
</dbReference>
<dbReference type="Gene3D" id="3.30.70.1230">
    <property type="entry name" value="Nucleotide cyclase"/>
    <property type="match status" value="1"/>
</dbReference>
<dbReference type="SMART" id="SM00448">
    <property type="entry name" value="REC"/>
    <property type="match status" value="2"/>
</dbReference>
<feature type="transmembrane region" description="Helical" evidence="4">
    <location>
        <begin position="83"/>
        <end position="104"/>
    </location>
</feature>
<dbReference type="EMBL" id="BNJQ01000041">
    <property type="protein sequence ID" value="GHP12409.1"/>
    <property type="molecule type" value="Genomic_DNA"/>
</dbReference>
<gene>
    <name evidence="9" type="ORF">PPROV_001113600</name>
</gene>
<dbReference type="PANTHER" id="PTHR43547">
    <property type="entry name" value="TWO-COMPONENT HISTIDINE KINASE"/>
    <property type="match status" value="1"/>
</dbReference>
<dbReference type="CDD" id="cd07302">
    <property type="entry name" value="CHD"/>
    <property type="match status" value="1"/>
</dbReference>
<comment type="caution">
    <text evidence="9">The sequence shown here is derived from an EMBL/GenBank/DDBJ whole genome shotgun (WGS) entry which is preliminary data.</text>
</comment>
<keyword evidence="1 2" id="KW-0597">Phosphoprotein</keyword>
<evidence type="ECO:0000256" key="2">
    <source>
        <dbReference type="PROSITE-ProRule" id="PRU00169"/>
    </source>
</evidence>
<evidence type="ECO:0000313" key="10">
    <source>
        <dbReference type="Proteomes" id="UP000660262"/>
    </source>
</evidence>
<dbReference type="PROSITE" id="PS50109">
    <property type="entry name" value="HIS_KIN"/>
    <property type="match status" value="1"/>
</dbReference>
<dbReference type="InterPro" id="IPR029787">
    <property type="entry name" value="Nucleotide_cyclase"/>
</dbReference>
<dbReference type="Pfam" id="PF00211">
    <property type="entry name" value="Guanylate_cyc"/>
    <property type="match status" value="1"/>
</dbReference>
<dbReference type="CDD" id="cd17546">
    <property type="entry name" value="REC_hyHK_CKI1_RcsC-like"/>
    <property type="match status" value="1"/>
</dbReference>
<dbReference type="InterPro" id="IPR036890">
    <property type="entry name" value="HATPase_C_sf"/>
</dbReference>
<evidence type="ECO:0000256" key="4">
    <source>
        <dbReference type="SAM" id="Phobius"/>
    </source>
</evidence>
<dbReference type="PANTHER" id="PTHR43547:SF2">
    <property type="entry name" value="HYBRID SIGNAL TRANSDUCTION HISTIDINE KINASE C"/>
    <property type="match status" value="1"/>
</dbReference>
<evidence type="ECO:0000259" key="6">
    <source>
        <dbReference type="PROSITE" id="PS50109"/>
    </source>
</evidence>
<sequence>MVATFSLLLFAQAAACRGLLPETTKRMGMRAYQVLVFGFMLHLIPLHVVASMHGMEELASSQITVLYVLLYAAHFNILRGEYAVASLIHRAAVAIAIAVVSIWFKAPPFSVVSNFMLKSGLLAMLYQLELGKRELFAGQQNMSQLAKRITQEEGHRFKTTIQTIMHDLKPPVRTLEHACEQAEPDMRVITNLARQVKHQILALNQYEDAPKAYGLINLSAHLTKLTDMYMPMFERLGQSFTLDNKIDESATSCVPVEMLDRAVANLLSNSSKFTPSDGAIVLMPSVKHLEEGGGMLIIEVCDTGKGIPVHSRGEIWHRGNRGNSATTAMEGLGLGLANVKAFAEAESGKVWCKGNQTGEGVTLGFSIKLKDLSFNLSEQLSSERQVKHHRDDNESSASSSTTKAPPSSYEENAHLRILLVEDDKPQRLVMNRCMKKLFPRAMIELAVNGLEGLECMRERFFDLVLSDMVMPIMDGMTMLRLAKNEGYIPRVAILVTHNIVEDTNDNDAFQVYDKGVGMPTIAKIAHDQLMNEDALAKLRILIVEDDSEQMNLLRKRLEARLPEAEVHCAMNGKEGLLRMTSLSFDALITDFHLPHINGMQMVNSAREWERLPPITKIVTASIGDKNKENIAEKSGLSASDLYTKGNLLMVDDLALALQAPTSNESSSRRLLRKMTQSGQSETAAAAATPPSTPLSSRDIDDVSSTLHDETVAKSLIRRYRSLVDAMQMCDEKAMKHDIHKLRGWGISLHLHELVRACAAYKDVPGMLAADDVRSCIEELLGIEGDENFLSKLRSEGGLNEDFDGSPHAKEGTSTQDEKRDGRRSFDDVSKTSLEAARRVTARVTNRLLDLLRSSIPIELIETLSLLDDRSDFGKSMKPLHHDAVAIIFVDKVGSTRLSEEMKSQHSSVEDGSHEFVKHMQAYFSRVDQIAKQCRVEKIRTIGDGYLATVGVFEDYHHDKASRRTNRDSTSRVVDALDFGKRVILQYGSQVRVGVHFGSCESCIIGQTSAQFDLFGSDVNLCARLDAACTPGCLHASSQAMDVLQQRGDADDLDDPAWVQESSTSEYKGFDGAIRTTLLSPREP</sequence>
<feature type="chain" id="PRO_5032806993" description="Adenylate cyclase" evidence="5">
    <location>
        <begin position="19"/>
        <end position="1083"/>
    </location>
</feature>
<evidence type="ECO:0000259" key="7">
    <source>
        <dbReference type="PROSITE" id="PS50110"/>
    </source>
</evidence>
<dbReference type="CDD" id="cd00156">
    <property type="entry name" value="REC"/>
    <property type="match status" value="1"/>
</dbReference>
<dbReference type="GO" id="GO:0009190">
    <property type="term" value="P:cyclic nucleotide biosynthetic process"/>
    <property type="evidence" value="ECO:0007669"/>
    <property type="project" value="InterPro"/>
</dbReference>
<evidence type="ECO:0000256" key="5">
    <source>
        <dbReference type="SAM" id="SignalP"/>
    </source>
</evidence>
<evidence type="ECO:0000313" key="9">
    <source>
        <dbReference type="EMBL" id="GHP12409.1"/>
    </source>
</evidence>
<feature type="transmembrane region" description="Helical" evidence="4">
    <location>
        <begin position="58"/>
        <end position="77"/>
    </location>
</feature>
<feature type="domain" description="Response regulatory" evidence="7">
    <location>
        <begin position="539"/>
        <end position="659"/>
    </location>
</feature>
<dbReference type="InterPro" id="IPR005467">
    <property type="entry name" value="His_kinase_dom"/>
</dbReference>
<dbReference type="SMART" id="SM00044">
    <property type="entry name" value="CYCc"/>
    <property type="match status" value="1"/>
</dbReference>
<feature type="domain" description="Response regulatory" evidence="7">
    <location>
        <begin position="416"/>
        <end position="529"/>
    </location>
</feature>
<dbReference type="Pfam" id="PF02518">
    <property type="entry name" value="HATPase_c"/>
    <property type="match status" value="1"/>
</dbReference>
<dbReference type="PROSITE" id="PS50110">
    <property type="entry name" value="RESPONSE_REGULATORY"/>
    <property type="match status" value="2"/>
</dbReference>
<dbReference type="InterPro" id="IPR001054">
    <property type="entry name" value="A/G_cyclase"/>
</dbReference>
<dbReference type="InterPro" id="IPR011006">
    <property type="entry name" value="CheY-like_superfamily"/>
</dbReference>
<dbReference type="GO" id="GO:0000155">
    <property type="term" value="F:phosphorelay sensor kinase activity"/>
    <property type="evidence" value="ECO:0007669"/>
    <property type="project" value="TreeGrafter"/>
</dbReference>
<feature type="modified residue" description="4-aspartylphosphate" evidence="2">
    <location>
        <position position="467"/>
    </location>
</feature>
<feature type="region of interest" description="Disordered" evidence="3">
    <location>
        <begin position="799"/>
        <end position="827"/>
    </location>
</feature>